<organism evidence="3 4">
    <name type="scientific">Zopfia rhizophila CBS 207.26</name>
    <dbReference type="NCBI Taxonomy" id="1314779"/>
    <lineage>
        <taxon>Eukaryota</taxon>
        <taxon>Fungi</taxon>
        <taxon>Dikarya</taxon>
        <taxon>Ascomycota</taxon>
        <taxon>Pezizomycotina</taxon>
        <taxon>Dothideomycetes</taxon>
        <taxon>Dothideomycetes incertae sedis</taxon>
        <taxon>Zopfiaceae</taxon>
        <taxon>Zopfia</taxon>
    </lineage>
</organism>
<reference evidence="3" key="1">
    <citation type="journal article" date="2020" name="Stud. Mycol.">
        <title>101 Dothideomycetes genomes: a test case for predicting lifestyles and emergence of pathogens.</title>
        <authorList>
            <person name="Haridas S."/>
            <person name="Albert R."/>
            <person name="Binder M."/>
            <person name="Bloem J."/>
            <person name="Labutti K."/>
            <person name="Salamov A."/>
            <person name="Andreopoulos B."/>
            <person name="Baker S."/>
            <person name="Barry K."/>
            <person name="Bills G."/>
            <person name="Bluhm B."/>
            <person name="Cannon C."/>
            <person name="Castanera R."/>
            <person name="Culley D."/>
            <person name="Daum C."/>
            <person name="Ezra D."/>
            <person name="Gonzalez J."/>
            <person name="Henrissat B."/>
            <person name="Kuo A."/>
            <person name="Liang C."/>
            <person name="Lipzen A."/>
            <person name="Lutzoni F."/>
            <person name="Magnuson J."/>
            <person name="Mondo S."/>
            <person name="Nolan M."/>
            <person name="Ohm R."/>
            <person name="Pangilinan J."/>
            <person name="Park H.-J."/>
            <person name="Ramirez L."/>
            <person name="Alfaro M."/>
            <person name="Sun H."/>
            <person name="Tritt A."/>
            <person name="Yoshinaga Y."/>
            <person name="Zwiers L.-H."/>
            <person name="Turgeon B."/>
            <person name="Goodwin S."/>
            <person name="Spatafora J."/>
            <person name="Crous P."/>
            <person name="Grigoriev I."/>
        </authorList>
    </citation>
    <scope>NUCLEOTIDE SEQUENCE</scope>
    <source>
        <strain evidence="3">CBS 207.26</strain>
    </source>
</reference>
<evidence type="ECO:0000313" key="4">
    <source>
        <dbReference type="Proteomes" id="UP000800200"/>
    </source>
</evidence>
<feature type="compositionally biased region" description="Basic and acidic residues" evidence="1">
    <location>
        <begin position="103"/>
        <end position="114"/>
    </location>
</feature>
<feature type="region of interest" description="Disordered" evidence="1">
    <location>
        <begin position="103"/>
        <end position="131"/>
    </location>
</feature>
<evidence type="ECO:0000256" key="1">
    <source>
        <dbReference type="SAM" id="MobiDB-lite"/>
    </source>
</evidence>
<evidence type="ECO:0000313" key="3">
    <source>
        <dbReference type="EMBL" id="KAF2177029.1"/>
    </source>
</evidence>
<keyword evidence="2" id="KW-0472">Membrane</keyword>
<proteinExistence type="predicted"/>
<dbReference type="EMBL" id="ML994696">
    <property type="protein sequence ID" value="KAF2177029.1"/>
    <property type="molecule type" value="Genomic_DNA"/>
</dbReference>
<feature type="transmembrane region" description="Helical" evidence="2">
    <location>
        <begin position="35"/>
        <end position="56"/>
    </location>
</feature>
<name>A0A6A6DFN1_9PEZI</name>
<protein>
    <submittedName>
        <fullName evidence="3">Uncharacterized protein</fullName>
    </submittedName>
</protein>
<dbReference type="AlphaFoldDB" id="A0A6A6DFN1"/>
<accession>A0A6A6DFN1</accession>
<evidence type="ECO:0000256" key="2">
    <source>
        <dbReference type="SAM" id="Phobius"/>
    </source>
</evidence>
<keyword evidence="2" id="KW-0812">Transmembrane</keyword>
<keyword evidence="2" id="KW-1133">Transmembrane helix</keyword>
<keyword evidence="4" id="KW-1185">Reference proteome</keyword>
<dbReference type="Proteomes" id="UP000800200">
    <property type="component" value="Unassembled WGS sequence"/>
</dbReference>
<sequence>MAPTLLHNPLQKRYTCAESSYGSSNDCDLYRSRTIIAIVLVLCFKIVLIVVIYRHCTKKKEKRRREDGVLREAVIKEINQGQGGSVTAQDNVYAYANTLVREQESGMDRRRGGRPEGTQEMPTKPQPVRLEGNDAISPEIQRVSLSEGRQTTTVLDPGVEATGAAKDEAHRIVYLQPGTDETESAVSWES</sequence>
<gene>
    <name evidence="3" type="ORF">K469DRAFT_755377</name>
</gene>